<dbReference type="Pfam" id="PF00266">
    <property type="entry name" value="Aminotran_5"/>
    <property type="match status" value="1"/>
</dbReference>
<keyword evidence="4" id="KW-1185">Reference proteome</keyword>
<dbReference type="Proteomes" id="UP000503540">
    <property type="component" value="Chromosome"/>
</dbReference>
<dbReference type="Gene3D" id="3.40.640.10">
    <property type="entry name" value="Type I PLP-dependent aspartate aminotransferase-like (Major domain)"/>
    <property type="match status" value="1"/>
</dbReference>
<dbReference type="GO" id="GO:0008483">
    <property type="term" value="F:transaminase activity"/>
    <property type="evidence" value="ECO:0007669"/>
    <property type="project" value="UniProtKB-KW"/>
</dbReference>
<dbReference type="InterPro" id="IPR000192">
    <property type="entry name" value="Aminotrans_V_dom"/>
</dbReference>
<dbReference type="InterPro" id="IPR015424">
    <property type="entry name" value="PyrdxlP-dep_Trfase"/>
</dbReference>
<feature type="domain" description="Aminotransferase class V" evidence="2">
    <location>
        <begin position="99"/>
        <end position="369"/>
    </location>
</feature>
<accession>A0A6G9YHM8</accession>
<sequence>MDGGHRLERPSRIVEEVPVNGAVDSLSYPAATMTAEPPSSLRTASWAEIRRLFALDPAAIHLNTGTVGVMPYAVLDTVDRVTRQWAGGIGDVYPPGMYPNHRATIAHAYGVDQDEMVITHNATEGVARVIHGLDLHAGDEVVTTTHECYSVLSNFNLLRNRFGITLRTITLPTGYDARAEEIIDLFAAAITPRTKVLAFAGITLFTGTRLPMRALCELAHRHGLITVIDGALLPGMLDLDMRAIGADFISCSGSKFQCGPLGTGLLYVRNKIHPEHNPLPLPTFWPIISTWYPMKGSPPPRTRTGVESDNIGDYLQSAGSASIARGAALAAACDMWDEIGRDRIERRIMALAEYARDRIAERFGREAMYSPGADPRLRSPLIAFHPFRRREDAWNVKKIHEFTMRLQREHRLFTRWTEFDVAGSPHQYYASRITTHIFNDQDDIDKAVGIMARLAEEMS</sequence>
<dbReference type="InterPro" id="IPR015422">
    <property type="entry name" value="PyrdxlP-dep_Trfase_small"/>
</dbReference>
<dbReference type="Gene3D" id="3.90.1150.10">
    <property type="entry name" value="Aspartate Aminotransferase, domain 1"/>
    <property type="match status" value="1"/>
</dbReference>
<evidence type="ECO:0000256" key="1">
    <source>
        <dbReference type="ARBA" id="ARBA00022898"/>
    </source>
</evidence>
<dbReference type="PANTHER" id="PTHR43092:SF6">
    <property type="entry name" value="BLR1280 PROTEIN"/>
    <property type="match status" value="1"/>
</dbReference>
<name>A0A6G9YHM8_9NOCA</name>
<keyword evidence="1" id="KW-0663">Pyridoxal phosphate</keyword>
<dbReference type="EMBL" id="CP046172">
    <property type="protein sequence ID" value="QIS12453.1"/>
    <property type="molecule type" value="Genomic_DNA"/>
</dbReference>
<evidence type="ECO:0000313" key="4">
    <source>
        <dbReference type="Proteomes" id="UP000503540"/>
    </source>
</evidence>
<evidence type="ECO:0000259" key="2">
    <source>
        <dbReference type="Pfam" id="PF00266"/>
    </source>
</evidence>
<gene>
    <name evidence="3" type="ORF">F5544_22960</name>
</gene>
<protein>
    <submittedName>
        <fullName evidence="3">Aminotransferase class V-fold PLP-dependent enzyme</fullName>
    </submittedName>
</protein>
<dbReference type="PANTHER" id="PTHR43092">
    <property type="entry name" value="L-CYSTEINE DESULFHYDRASE"/>
    <property type="match status" value="1"/>
</dbReference>
<evidence type="ECO:0000313" key="3">
    <source>
        <dbReference type="EMBL" id="QIS12453.1"/>
    </source>
</evidence>
<dbReference type="SUPFAM" id="SSF53383">
    <property type="entry name" value="PLP-dependent transferases"/>
    <property type="match status" value="1"/>
</dbReference>
<keyword evidence="3" id="KW-0032">Aminotransferase</keyword>
<proteinExistence type="predicted"/>
<dbReference type="InterPro" id="IPR015421">
    <property type="entry name" value="PyrdxlP-dep_Trfase_major"/>
</dbReference>
<organism evidence="3 4">
    <name type="scientific">Nocardia arthritidis</name>
    <dbReference type="NCBI Taxonomy" id="228602"/>
    <lineage>
        <taxon>Bacteria</taxon>
        <taxon>Bacillati</taxon>
        <taxon>Actinomycetota</taxon>
        <taxon>Actinomycetes</taxon>
        <taxon>Mycobacteriales</taxon>
        <taxon>Nocardiaceae</taxon>
        <taxon>Nocardia</taxon>
    </lineage>
</organism>
<dbReference type="KEGG" id="nah:F5544_22960"/>
<keyword evidence="3" id="KW-0808">Transferase</keyword>
<dbReference type="AlphaFoldDB" id="A0A6G9YHM8"/>
<reference evidence="3 4" key="1">
    <citation type="journal article" date="2019" name="ACS Chem. Biol.">
        <title>Identification and Mobilization of a Cryptic Antibiotic Biosynthesis Gene Locus from a Human-Pathogenic Nocardia Isolate.</title>
        <authorList>
            <person name="Herisse M."/>
            <person name="Ishida K."/>
            <person name="Porter J.L."/>
            <person name="Howden B."/>
            <person name="Hertweck C."/>
            <person name="Stinear T.P."/>
            <person name="Pidot S.J."/>
        </authorList>
    </citation>
    <scope>NUCLEOTIDE SEQUENCE [LARGE SCALE GENOMIC DNA]</scope>
    <source>
        <strain evidence="3 4">AUSMDU00012717</strain>
    </source>
</reference>